<proteinExistence type="predicted"/>
<name>A0A392MF10_9FABA</name>
<reference evidence="1 2" key="1">
    <citation type="journal article" date="2018" name="Front. Plant Sci.">
        <title>Red Clover (Trifolium pratense) and Zigzag Clover (T. medium) - A Picture of Genomic Similarities and Differences.</title>
        <authorList>
            <person name="Dluhosova J."/>
            <person name="Istvanek J."/>
            <person name="Nedelnik J."/>
            <person name="Repkova J."/>
        </authorList>
    </citation>
    <scope>NUCLEOTIDE SEQUENCE [LARGE SCALE GENOMIC DNA]</scope>
    <source>
        <strain evidence="2">cv. 10/8</strain>
        <tissue evidence="1">Leaf</tissue>
    </source>
</reference>
<evidence type="ECO:0000313" key="2">
    <source>
        <dbReference type="Proteomes" id="UP000265520"/>
    </source>
</evidence>
<sequence>MRTVTGKPCISPLNFKVWGDNWPGQIIHQGQELTRGKLGLRVLGLLGSEVGVFGGYGLGNFGLVSRIFASTSFAKPMAWEML</sequence>
<evidence type="ECO:0000313" key="1">
    <source>
        <dbReference type="EMBL" id="MCH85629.1"/>
    </source>
</evidence>
<accession>A0A392MF10</accession>
<dbReference type="EMBL" id="LXQA010008863">
    <property type="protein sequence ID" value="MCH85629.1"/>
    <property type="molecule type" value="Genomic_DNA"/>
</dbReference>
<dbReference type="AlphaFoldDB" id="A0A392MF10"/>
<dbReference type="Proteomes" id="UP000265520">
    <property type="component" value="Unassembled WGS sequence"/>
</dbReference>
<keyword evidence="2" id="KW-1185">Reference proteome</keyword>
<organism evidence="1 2">
    <name type="scientific">Trifolium medium</name>
    <dbReference type="NCBI Taxonomy" id="97028"/>
    <lineage>
        <taxon>Eukaryota</taxon>
        <taxon>Viridiplantae</taxon>
        <taxon>Streptophyta</taxon>
        <taxon>Embryophyta</taxon>
        <taxon>Tracheophyta</taxon>
        <taxon>Spermatophyta</taxon>
        <taxon>Magnoliopsida</taxon>
        <taxon>eudicotyledons</taxon>
        <taxon>Gunneridae</taxon>
        <taxon>Pentapetalae</taxon>
        <taxon>rosids</taxon>
        <taxon>fabids</taxon>
        <taxon>Fabales</taxon>
        <taxon>Fabaceae</taxon>
        <taxon>Papilionoideae</taxon>
        <taxon>50 kb inversion clade</taxon>
        <taxon>NPAAA clade</taxon>
        <taxon>Hologalegina</taxon>
        <taxon>IRL clade</taxon>
        <taxon>Trifolieae</taxon>
        <taxon>Trifolium</taxon>
    </lineage>
</organism>
<comment type="caution">
    <text evidence="1">The sequence shown here is derived from an EMBL/GenBank/DDBJ whole genome shotgun (WGS) entry which is preliminary data.</text>
</comment>
<gene>
    <name evidence="1" type="ORF">A2U01_0006477</name>
</gene>
<protein>
    <submittedName>
        <fullName evidence="1">Uncharacterized protein</fullName>
    </submittedName>
</protein>